<sequence length="228" mass="24621">MKKTPTGTAVGVDDPYEHAGVCDHVTGDGKCRYAFDFPQHDPAFADRRAADDYRCPVAADDAAWRDCPHYRSTANAGPGDTAESDGHECARCGLAERRNAHDDSRPLLEEHHLAYADERRESADEASAGGASNAGERSEPAEHANGETVSSTDERSESADEASGDDGVSHEITVTLCRWCHSAVHDSWARIDDDASPSAEALAEAEGRRSDELDELGFETAATRFRTE</sequence>
<dbReference type="Pfam" id="PF23382">
    <property type="entry name" value="DUF7097"/>
    <property type="match status" value="2"/>
</dbReference>
<evidence type="ECO:0000313" key="3">
    <source>
        <dbReference type="Proteomes" id="UP000628840"/>
    </source>
</evidence>
<evidence type="ECO:0000313" key="2">
    <source>
        <dbReference type="EMBL" id="GGL32757.1"/>
    </source>
</evidence>
<keyword evidence="3" id="KW-1185">Reference proteome</keyword>
<organism evidence="2 3">
    <name type="scientific">Halarchaeum grantii</name>
    <dbReference type="NCBI Taxonomy" id="1193105"/>
    <lineage>
        <taxon>Archaea</taxon>
        <taxon>Methanobacteriati</taxon>
        <taxon>Methanobacteriota</taxon>
        <taxon>Stenosarchaea group</taxon>
        <taxon>Halobacteria</taxon>
        <taxon>Halobacteriales</taxon>
        <taxon>Halobacteriaceae</taxon>
    </lineage>
</organism>
<feature type="region of interest" description="Disordered" evidence="1">
    <location>
        <begin position="193"/>
        <end position="228"/>
    </location>
</feature>
<feature type="compositionally biased region" description="Basic and acidic residues" evidence="1">
    <location>
        <begin position="136"/>
        <end position="145"/>
    </location>
</feature>
<accession>A0A830F9P7</accession>
<dbReference type="EMBL" id="BMPF01000002">
    <property type="protein sequence ID" value="GGL32757.1"/>
    <property type="molecule type" value="Genomic_DNA"/>
</dbReference>
<comment type="caution">
    <text evidence="2">The sequence shown here is derived from an EMBL/GenBank/DDBJ whole genome shotgun (WGS) entry which is preliminary data.</text>
</comment>
<dbReference type="OrthoDB" id="284647at2157"/>
<reference evidence="2 3" key="1">
    <citation type="journal article" date="2019" name="Int. J. Syst. Evol. Microbiol.">
        <title>The Global Catalogue of Microorganisms (GCM) 10K type strain sequencing project: providing services to taxonomists for standard genome sequencing and annotation.</title>
        <authorList>
            <consortium name="The Broad Institute Genomics Platform"/>
            <consortium name="The Broad Institute Genome Sequencing Center for Infectious Disease"/>
            <person name="Wu L."/>
            <person name="Ma J."/>
        </authorList>
    </citation>
    <scope>NUCLEOTIDE SEQUENCE [LARGE SCALE GENOMIC DNA]</scope>
    <source>
        <strain evidence="2 3">JCM 19585</strain>
    </source>
</reference>
<gene>
    <name evidence="2" type="ORF">GCM10009037_15520</name>
</gene>
<evidence type="ECO:0000256" key="1">
    <source>
        <dbReference type="SAM" id="MobiDB-lite"/>
    </source>
</evidence>
<dbReference type="InterPro" id="IPR055523">
    <property type="entry name" value="DUF7097"/>
</dbReference>
<proteinExistence type="predicted"/>
<feature type="compositionally biased region" description="Low complexity" evidence="1">
    <location>
        <begin position="125"/>
        <end position="135"/>
    </location>
</feature>
<dbReference type="RefSeq" id="WP_188882104.1">
    <property type="nucleotide sequence ID" value="NZ_BMPF01000002.1"/>
</dbReference>
<dbReference type="AlphaFoldDB" id="A0A830F9P7"/>
<feature type="region of interest" description="Disordered" evidence="1">
    <location>
        <begin position="119"/>
        <end position="167"/>
    </location>
</feature>
<name>A0A830F9P7_9EURY</name>
<dbReference type="Proteomes" id="UP000628840">
    <property type="component" value="Unassembled WGS sequence"/>
</dbReference>
<protein>
    <submittedName>
        <fullName evidence="2">Uncharacterized protein</fullName>
    </submittedName>
</protein>